<dbReference type="PIRSF" id="PIRSF000724">
    <property type="entry name" value="Pgk"/>
    <property type="match status" value="1"/>
</dbReference>
<dbReference type="PROSITE" id="PS00111">
    <property type="entry name" value="PGLYCERATE_KINASE"/>
    <property type="match status" value="1"/>
</dbReference>
<dbReference type="Gene3D" id="3.40.50.1260">
    <property type="entry name" value="Phosphoglycerate kinase, N-terminal domain"/>
    <property type="match status" value="2"/>
</dbReference>
<dbReference type="PANTHER" id="PTHR11406">
    <property type="entry name" value="PHOSPHOGLYCERATE KINASE"/>
    <property type="match status" value="1"/>
</dbReference>
<feature type="binding site" evidence="9">
    <location>
        <position position="39"/>
    </location>
    <ligand>
        <name>substrate</name>
    </ligand>
</feature>
<dbReference type="InterPro" id="IPR036043">
    <property type="entry name" value="Phosphoglycerate_kinase_sf"/>
</dbReference>
<keyword evidence="5 9" id="KW-0808">Transferase</keyword>
<dbReference type="Pfam" id="PF00162">
    <property type="entry name" value="PGK"/>
    <property type="match status" value="1"/>
</dbReference>
<evidence type="ECO:0000256" key="3">
    <source>
        <dbReference type="ARBA" id="ARBA00011245"/>
    </source>
</evidence>
<dbReference type="CDD" id="cd00318">
    <property type="entry name" value="Phosphoglycerate_kinase"/>
    <property type="match status" value="1"/>
</dbReference>
<evidence type="ECO:0000313" key="11">
    <source>
        <dbReference type="EMBL" id="MBW6397384.1"/>
    </source>
</evidence>
<name>A0ABS7A884_9PROT</name>
<sequence length="400" mass="41547">MDAMTYRTIDALDAKGKRVLLRADLNVPMKDGRITDRTRIERLCPTIAELANAGARVVICSHFDRPKGKRVPEMSLKPLAEALSEALKRPVAFADDCIGPEAEAAVAKLQDGEILLLENTRFHAGEEKNDPAMAAGLAKLADAYVNDAFSAAHRAHASTEGVAHLLPSYAGRLMEAELKALDAALGSPARPVVAIVGGAKVSTKLDLLGNLSKKVDVLVIGGAMANTFLAAQGLNLGKSLQEAEMHDTARAILAEAKAGGCEILLPVDLVVAEKFEANAPSRTVAADAVPEGSMALDVGPKSVDAIEARLRTASTLVWNGPLGAFEIPPFDVATVAVAEIVAALTTSGALKSIGGGGDTVAALRHAEVADRMTYVSTAGGAFLEWLEGKTLPGVAALSPA</sequence>
<comment type="caution">
    <text evidence="9">Lacks conserved residue(s) required for the propagation of feature annotation.</text>
</comment>
<organism evidence="11 12">
    <name type="scientific">Roseomonas alba</name>
    <dbReference type="NCBI Taxonomy" id="2846776"/>
    <lineage>
        <taxon>Bacteria</taxon>
        <taxon>Pseudomonadati</taxon>
        <taxon>Pseudomonadota</taxon>
        <taxon>Alphaproteobacteria</taxon>
        <taxon>Acetobacterales</taxon>
        <taxon>Roseomonadaceae</taxon>
        <taxon>Roseomonas</taxon>
    </lineage>
</organism>
<gene>
    <name evidence="9" type="primary">pgk</name>
    <name evidence="11" type="ORF">KPL78_05950</name>
</gene>
<reference evidence="11 12" key="1">
    <citation type="submission" date="2021-07" db="EMBL/GenBank/DDBJ databases">
        <authorList>
            <person name="So Y."/>
        </authorList>
    </citation>
    <scope>NUCLEOTIDE SEQUENCE [LARGE SCALE GENOMIC DNA]</scope>
    <source>
        <strain evidence="11 12">HJA6</strain>
    </source>
</reference>
<evidence type="ECO:0000256" key="4">
    <source>
        <dbReference type="ARBA" id="ARBA00013061"/>
    </source>
</evidence>
<feature type="binding site" evidence="9">
    <location>
        <begin position="62"/>
        <end position="65"/>
    </location>
    <ligand>
        <name>substrate</name>
    </ligand>
</feature>
<comment type="subunit">
    <text evidence="3 9">Monomer.</text>
</comment>
<dbReference type="PANTHER" id="PTHR11406:SF23">
    <property type="entry name" value="PHOSPHOGLYCERATE KINASE 1, CHLOROPLASTIC-RELATED"/>
    <property type="match status" value="1"/>
</dbReference>
<comment type="similarity">
    <text evidence="2 9 10">Belongs to the phosphoglycerate kinase family.</text>
</comment>
<dbReference type="Proteomes" id="UP001196565">
    <property type="component" value="Unassembled WGS sequence"/>
</dbReference>
<feature type="binding site" evidence="9">
    <location>
        <position position="326"/>
    </location>
    <ligand>
        <name>ATP</name>
        <dbReference type="ChEBI" id="CHEBI:30616"/>
    </ligand>
</feature>
<keyword evidence="6 9" id="KW-0547">Nucleotide-binding</keyword>
<evidence type="ECO:0000256" key="1">
    <source>
        <dbReference type="ARBA" id="ARBA00000642"/>
    </source>
</evidence>
<feature type="binding site" evidence="9">
    <location>
        <begin position="356"/>
        <end position="359"/>
    </location>
    <ligand>
        <name>ATP</name>
        <dbReference type="ChEBI" id="CHEBI:30616"/>
    </ligand>
</feature>
<proteinExistence type="inferred from homology"/>
<evidence type="ECO:0000256" key="6">
    <source>
        <dbReference type="ARBA" id="ARBA00022741"/>
    </source>
</evidence>
<evidence type="ECO:0000256" key="9">
    <source>
        <dbReference type="HAMAP-Rule" id="MF_00145"/>
    </source>
</evidence>
<dbReference type="PRINTS" id="PR00477">
    <property type="entry name" value="PHGLYCKINASE"/>
</dbReference>
<evidence type="ECO:0000256" key="5">
    <source>
        <dbReference type="ARBA" id="ARBA00022679"/>
    </source>
</evidence>
<keyword evidence="7 9" id="KW-0418">Kinase</keyword>
<feature type="binding site" evidence="9">
    <location>
        <begin position="24"/>
        <end position="26"/>
    </location>
    <ligand>
        <name>substrate</name>
    </ligand>
</feature>
<feature type="binding site" evidence="9">
    <location>
        <position position="204"/>
    </location>
    <ligand>
        <name>ATP</name>
        <dbReference type="ChEBI" id="CHEBI:30616"/>
    </ligand>
</feature>
<comment type="pathway">
    <text evidence="9">Carbohydrate degradation; glycolysis; pyruvate from D-glyceraldehyde 3-phosphate: step 2/5.</text>
</comment>
<evidence type="ECO:0000256" key="7">
    <source>
        <dbReference type="ARBA" id="ARBA00022777"/>
    </source>
</evidence>
<comment type="caution">
    <text evidence="11">The sequence shown here is derived from an EMBL/GenBank/DDBJ whole genome shotgun (WGS) entry which is preliminary data.</text>
</comment>
<evidence type="ECO:0000256" key="8">
    <source>
        <dbReference type="ARBA" id="ARBA00022840"/>
    </source>
</evidence>
<dbReference type="GO" id="GO:0016301">
    <property type="term" value="F:kinase activity"/>
    <property type="evidence" value="ECO:0007669"/>
    <property type="project" value="UniProtKB-KW"/>
</dbReference>
<dbReference type="SUPFAM" id="SSF53748">
    <property type="entry name" value="Phosphoglycerate kinase"/>
    <property type="match status" value="1"/>
</dbReference>
<comment type="catalytic activity">
    <reaction evidence="1 9 10">
        <text>(2R)-3-phosphoglycerate + ATP = (2R)-3-phospho-glyceroyl phosphate + ADP</text>
        <dbReference type="Rhea" id="RHEA:14801"/>
        <dbReference type="ChEBI" id="CHEBI:30616"/>
        <dbReference type="ChEBI" id="CHEBI:57604"/>
        <dbReference type="ChEBI" id="CHEBI:58272"/>
        <dbReference type="ChEBI" id="CHEBI:456216"/>
        <dbReference type="EC" id="2.7.2.3"/>
    </reaction>
</comment>
<evidence type="ECO:0000256" key="10">
    <source>
        <dbReference type="RuleBase" id="RU000532"/>
    </source>
</evidence>
<evidence type="ECO:0000313" key="12">
    <source>
        <dbReference type="Proteomes" id="UP001196565"/>
    </source>
</evidence>
<feature type="binding site" evidence="9">
    <location>
        <position position="154"/>
    </location>
    <ligand>
        <name>substrate</name>
    </ligand>
</feature>
<dbReference type="EC" id="2.7.2.3" evidence="4 9"/>
<dbReference type="InterPro" id="IPR015824">
    <property type="entry name" value="Phosphoglycerate_kinase_N"/>
</dbReference>
<protein>
    <recommendedName>
        <fullName evidence="4 9">Phosphoglycerate kinase</fullName>
        <ecNumber evidence="4 9">2.7.2.3</ecNumber>
    </recommendedName>
</protein>
<dbReference type="InterPro" id="IPR015911">
    <property type="entry name" value="Phosphoglycerate_kinase_CS"/>
</dbReference>
<dbReference type="InterPro" id="IPR001576">
    <property type="entry name" value="Phosphoglycerate_kinase"/>
</dbReference>
<comment type="subcellular location">
    <subcellularLocation>
        <location evidence="9">Cytoplasm</location>
    </subcellularLocation>
</comment>
<keyword evidence="9" id="KW-0324">Glycolysis</keyword>
<keyword evidence="12" id="KW-1185">Reference proteome</keyword>
<keyword evidence="8 9" id="KW-0067">ATP-binding</keyword>
<evidence type="ECO:0000256" key="2">
    <source>
        <dbReference type="ARBA" id="ARBA00008982"/>
    </source>
</evidence>
<feature type="binding site" evidence="9">
    <location>
        <position position="121"/>
    </location>
    <ligand>
        <name>substrate</name>
    </ligand>
</feature>
<dbReference type="HAMAP" id="MF_00145">
    <property type="entry name" value="Phosphoglyc_kinase"/>
    <property type="match status" value="1"/>
</dbReference>
<accession>A0ABS7A884</accession>
<dbReference type="EMBL" id="JAHYBZ010000002">
    <property type="protein sequence ID" value="MBW6397384.1"/>
    <property type="molecule type" value="Genomic_DNA"/>
</dbReference>
<keyword evidence="9" id="KW-0963">Cytoplasm</keyword>